<accession>A4CBT1</accession>
<dbReference type="Gene3D" id="1.10.10.990">
    <property type="match status" value="1"/>
</dbReference>
<keyword evidence="6 10" id="KW-0269">Exonuclease</keyword>
<dbReference type="Pfam" id="PF04257">
    <property type="entry name" value="Exonuc_V_gamma"/>
    <property type="match status" value="1"/>
</dbReference>
<dbReference type="Gene3D" id="3.40.50.10930">
    <property type="match status" value="1"/>
</dbReference>
<dbReference type="InterPro" id="IPR011335">
    <property type="entry name" value="Restrct_endonuc-II-like"/>
</dbReference>
<protein>
    <recommendedName>
        <fullName evidence="10">RecBCD enzyme subunit RecC</fullName>
    </recommendedName>
    <alternativeName>
        <fullName evidence="10">Exonuclease V subunit RecC</fullName>
        <shortName evidence="10">ExoV subunit RecC</shortName>
    </alternativeName>
    <alternativeName>
        <fullName evidence="10">Helicase/nuclease RecBCD subunit RecC</fullName>
    </alternativeName>
</protein>
<keyword evidence="5 10" id="KW-0347">Helicase</keyword>
<dbReference type="NCBIfam" id="TIGR01450">
    <property type="entry name" value="recC"/>
    <property type="match status" value="1"/>
</dbReference>
<evidence type="ECO:0000256" key="8">
    <source>
        <dbReference type="ARBA" id="ARBA00023125"/>
    </source>
</evidence>
<dbReference type="RefSeq" id="WP_009839650.1">
    <property type="nucleotide sequence ID" value="NZ_CH959301.1"/>
</dbReference>
<comment type="miscellaneous">
    <text evidence="10">In the RecBCD complex, RecB has a slow 3'-5' helicase, an exonuclease activity and loads RecA onto ssDNA, RecD has a fast 5'-3' helicase activity, while RecC stimulates the ATPase and processivity of the RecB helicase and contributes to recognition of the Chi site.</text>
</comment>
<dbReference type="Pfam" id="PF17946">
    <property type="entry name" value="RecC_C"/>
    <property type="match status" value="1"/>
</dbReference>
<dbReference type="InterPro" id="IPR006697">
    <property type="entry name" value="RecC"/>
</dbReference>
<dbReference type="AlphaFoldDB" id="A4CBT1"/>
<dbReference type="EMBL" id="AAOH01000005">
    <property type="protein sequence ID" value="EAR27818.1"/>
    <property type="molecule type" value="Genomic_DNA"/>
</dbReference>
<evidence type="ECO:0000256" key="4">
    <source>
        <dbReference type="ARBA" id="ARBA00022801"/>
    </source>
</evidence>
<keyword evidence="3 10" id="KW-0227">DNA damage</keyword>
<sequence>MLHIIQSNRLEVLQQQLHLKLLQYPLNSLFKKEIILVQSPGMSQWLKMGLAHAQGIVAQVDFPLPSSFTWRLYQSLLPDVPAESAFNKANLTWKLFAILPTCLNEPLFLPLERYLSDDNAGQKLFSLCEKIADVYDQYLMYRPTWLATWQTGKDTLPDVDISHAPWQPELWRKLVAYSQSLGQSQYHRANMQDALLEALANAPLNLLPERISIFGISALANSQLVVLHALAERIPVYLYFFNPSEHYWGDVVDEKTLAKINAKYQIKPNLAAQEQDYYFVGNPLLSSWGKLGRDYFEQLIQLNAQWHDYFVEPEPDNLLSAMQSEIYHLAFKGQSLPDDPTWYVTDQGKIAVNPQDCSIQFANCHTALREVEALHDHLLDLFSQDPSLTPKDIIVMMPDVGSYSPYIEAVFGAASAERYIPYALADLAIAQEKPILSSFNQLVNLPFSRFGVSEILDLLQVDCIARHFNISHNDLDQIRFWLEQVGVKWGLNASHKAQLAQPQLALNTWQHGLERLLLGVVQRDENNAFSGIYAADEVEGMAAALLGHLLAFVNRLAHYKTILEPDATLAVKAQLLHQLVQDFYDHSDEQAWDLLTLDSLIQNLGKHYDNKDYQGEVSARIISALVQQGLSENGVGQRFLVGQVNFCTLMPMRAVPFKVVCMLGLNDADYPRSVQPMGFDLLPHSKRQKGDRSRKLDDRYLFLEAMLSVRHHLYISYIGRSCFDNSERVPSVLVSELLEYLGRSFYQPNCADFPNNLIKKHHLQPFNPDYYQPGAPQSYHPTWQIKPLQLNQDKAALPLLPAAEIELNSFIRTVCQAQESFYRNSLGLKLTQFDEIAKDEEPFSLDHLERYFYLDEMLVAALKGTTINQAQILQRGDLPLAHVGEITLEQMQQRIGQMVNSLHSHDVTEFNEPIEINVQLGQSQLVGWLTQVTGKKQVFYRTATIKAKDMIKAYLYHLVGSLGAHITETWVVGLDGQYQFKVQSAQDAKSQLDNWFRLYQASLQQPVAFFPTAAWQFATTGDFAKAAQKFAGGEYIGRGEAENPYVALDFKRLEPHEAEFIRWSELLVSPIAAHAVEVKHAGA</sequence>
<comment type="similarity">
    <text evidence="10">Belongs to the RecC family.</text>
</comment>
<dbReference type="PANTHER" id="PTHR30591:SF1">
    <property type="entry name" value="RECBCD ENZYME SUBUNIT RECC"/>
    <property type="match status" value="1"/>
</dbReference>
<dbReference type="InterPro" id="IPR041500">
    <property type="entry name" value="RecC_C"/>
</dbReference>
<dbReference type="GO" id="GO:0009338">
    <property type="term" value="C:exodeoxyribonuclease V complex"/>
    <property type="evidence" value="ECO:0007669"/>
    <property type="project" value="InterPro"/>
</dbReference>
<dbReference type="GO" id="GO:0000724">
    <property type="term" value="P:double-strand break repair via homologous recombination"/>
    <property type="evidence" value="ECO:0007669"/>
    <property type="project" value="UniProtKB-UniRule"/>
</dbReference>
<dbReference type="GO" id="GO:0003677">
    <property type="term" value="F:DNA binding"/>
    <property type="evidence" value="ECO:0007669"/>
    <property type="project" value="UniProtKB-UniRule"/>
</dbReference>
<proteinExistence type="inferred from homology"/>
<evidence type="ECO:0000256" key="6">
    <source>
        <dbReference type="ARBA" id="ARBA00022839"/>
    </source>
</evidence>
<dbReference type="GO" id="GO:0003678">
    <property type="term" value="F:DNA helicase activity"/>
    <property type="evidence" value="ECO:0007669"/>
    <property type="project" value="UniProtKB-UniRule"/>
</dbReference>
<dbReference type="STRING" id="87626.PTD2_18390"/>
<keyword evidence="4 10" id="KW-0378">Hydrolase</keyword>
<dbReference type="PANTHER" id="PTHR30591">
    <property type="entry name" value="RECBCD ENZYME SUBUNIT RECC"/>
    <property type="match status" value="1"/>
</dbReference>
<evidence type="ECO:0000256" key="7">
    <source>
        <dbReference type="ARBA" id="ARBA00022840"/>
    </source>
</evidence>
<gene>
    <name evidence="10" type="primary">recC</name>
    <name evidence="12" type="ORF">PTD2_18390</name>
</gene>
<keyword evidence="8 10" id="KW-0238">DNA-binding</keyword>
<name>A4CBT1_9GAMM</name>
<evidence type="ECO:0000256" key="1">
    <source>
        <dbReference type="ARBA" id="ARBA00022722"/>
    </source>
</evidence>
<evidence type="ECO:0000256" key="10">
    <source>
        <dbReference type="HAMAP-Rule" id="MF_01486"/>
    </source>
</evidence>
<comment type="function">
    <text evidence="10">A helicase/nuclease that prepares dsDNA breaks (DSB) for recombinational DNA repair. Binds to DSBs and unwinds DNA via a highly rapid and processive ATP-dependent bidirectional helicase activity. Unwinds dsDNA until it encounters a Chi (crossover hotspot instigator) sequence from the 3' direction. Cuts ssDNA a few nucleotides 3' to the Chi site. The properties and activities of the enzyme are changed at Chi. The Chi-altered holoenzyme produces a long 3'-ssDNA overhang and facilitates RecA-binding to the ssDNA for homologous DNA recombination and repair. Holoenzyme degrades any linearized DNA that is unable to undergo homologous recombination. In the holoenzyme this subunit recognizes the wild-type Chi sequence, and when added to isolated RecB increases its ATP-dependent helicase processivity.</text>
</comment>
<evidence type="ECO:0000313" key="13">
    <source>
        <dbReference type="Proteomes" id="UP000006201"/>
    </source>
</evidence>
<evidence type="ECO:0000313" key="12">
    <source>
        <dbReference type="EMBL" id="EAR27818.1"/>
    </source>
</evidence>
<dbReference type="HAMAP" id="MF_01486">
    <property type="entry name" value="RecC"/>
    <property type="match status" value="1"/>
</dbReference>
<dbReference type="SUPFAM" id="SSF52980">
    <property type="entry name" value="Restriction endonuclease-like"/>
    <property type="match status" value="1"/>
</dbReference>
<keyword evidence="13" id="KW-1185">Reference proteome</keyword>
<keyword evidence="1 10" id="KW-0540">Nuclease</keyword>
<dbReference type="GO" id="GO:0005524">
    <property type="term" value="F:ATP binding"/>
    <property type="evidence" value="ECO:0007669"/>
    <property type="project" value="UniProtKB-UniRule"/>
</dbReference>
<comment type="caution">
    <text evidence="12">The sequence shown here is derived from an EMBL/GenBank/DDBJ whole genome shotgun (WGS) entry which is preliminary data.</text>
</comment>
<evidence type="ECO:0000259" key="11">
    <source>
        <dbReference type="Pfam" id="PF17946"/>
    </source>
</evidence>
<dbReference type="Proteomes" id="UP000006201">
    <property type="component" value="Unassembled WGS sequence"/>
</dbReference>
<dbReference type="OrthoDB" id="9762834at2"/>
<comment type="subunit">
    <text evidence="10">Heterotrimer of RecB, RecC and RecD. All subunits contribute to DNA-binding.</text>
</comment>
<evidence type="ECO:0000256" key="5">
    <source>
        <dbReference type="ARBA" id="ARBA00022806"/>
    </source>
</evidence>
<dbReference type="Gene3D" id="3.40.50.300">
    <property type="entry name" value="P-loop containing nucleotide triphosphate hydrolases"/>
    <property type="match status" value="2"/>
</dbReference>
<evidence type="ECO:0000256" key="9">
    <source>
        <dbReference type="ARBA" id="ARBA00023204"/>
    </source>
</evidence>
<dbReference type="HOGENOM" id="CLU_007513_0_0_6"/>
<dbReference type="PIRSF" id="PIRSF000980">
    <property type="entry name" value="RecC"/>
    <property type="match status" value="1"/>
</dbReference>
<dbReference type="InterPro" id="IPR027417">
    <property type="entry name" value="P-loop_NTPase"/>
</dbReference>
<keyword evidence="2 10" id="KW-0547">Nucleotide-binding</keyword>
<evidence type="ECO:0000256" key="2">
    <source>
        <dbReference type="ARBA" id="ARBA00022741"/>
    </source>
</evidence>
<organism evidence="12 13">
    <name type="scientific">Pseudoalteromonas tunicata D2</name>
    <dbReference type="NCBI Taxonomy" id="87626"/>
    <lineage>
        <taxon>Bacteria</taxon>
        <taxon>Pseudomonadati</taxon>
        <taxon>Pseudomonadota</taxon>
        <taxon>Gammaproteobacteria</taxon>
        <taxon>Alteromonadales</taxon>
        <taxon>Pseudoalteromonadaceae</taxon>
        <taxon>Pseudoalteromonas</taxon>
    </lineage>
</organism>
<reference evidence="12 13" key="1">
    <citation type="submission" date="2006-02" db="EMBL/GenBank/DDBJ databases">
        <authorList>
            <person name="Moran M.A."/>
            <person name="Kjelleberg S."/>
            <person name="Egan S."/>
            <person name="Saunders N."/>
            <person name="Thomas T."/>
            <person name="Ferriera S."/>
            <person name="Johnson J."/>
            <person name="Kravitz S."/>
            <person name="Halpern A."/>
            <person name="Remington K."/>
            <person name="Beeson K."/>
            <person name="Tran B."/>
            <person name="Rogers Y.-H."/>
            <person name="Friedman R."/>
            <person name="Venter J.C."/>
        </authorList>
    </citation>
    <scope>NUCLEOTIDE SEQUENCE [LARGE SCALE GENOMIC DNA]</scope>
    <source>
        <strain evidence="12 13">D2</strain>
    </source>
</reference>
<dbReference type="GO" id="GO:0008854">
    <property type="term" value="F:exodeoxyribonuclease V activity"/>
    <property type="evidence" value="ECO:0007669"/>
    <property type="project" value="InterPro"/>
</dbReference>
<feature type="domain" description="RecC C-terminal" evidence="11">
    <location>
        <begin position="803"/>
        <end position="1020"/>
    </location>
</feature>
<dbReference type="Gene3D" id="1.10.10.160">
    <property type="match status" value="1"/>
</dbReference>
<dbReference type="eggNOG" id="COG1330">
    <property type="taxonomic scope" value="Bacteria"/>
</dbReference>
<keyword evidence="7 10" id="KW-0067">ATP-binding</keyword>
<dbReference type="InterPro" id="IPR013986">
    <property type="entry name" value="DExx_box_DNA_helicase_dom_sf"/>
</dbReference>
<dbReference type="SUPFAM" id="SSF52540">
    <property type="entry name" value="P-loop containing nucleoside triphosphate hydrolases"/>
    <property type="match status" value="2"/>
</dbReference>
<keyword evidence="9 10" id="KW-0234">DNA repair</keyword>
<evidence type="ECO:0000256" key="3">
    <source>
        <dbReference type="ARBA" id="ARBA00022763"/>
    </source>
</evidence>